<name>A0AAV8X8C3_9CUCU</name>
<evidence type="ECO:0000259" key="1">
    <source>
        <dbReference type="Pfam" id="PF03015"/>
    </source>
</evidence>
<dbReference type="Proteomes" id="UP001162156">
    <property type="component" value="Unassembled WGS sequence"/>
</dbReference>
<proteinExistence type="predicted"/>
<gene>
    <name evidence="2" type="ORF">NQ314_012943</name>
</gene>
<evidence type="ECO:0000313" key="2">
    <source>
        <dbReference type="EMBL" id="KAJ8935187.1"/>
    </source>
</evidence>
<dbReference type="InterPro" id="IPR033640">
    <property type="entry name" value="FAR_C"/>
</dbReference>
<dbReference type="Pfam" id="PF03015">
    <property type="entry name" value="Sterile"/>
    <property type="match status" value="1"/>
</dbReference>
<protein>
    <recommendedName>
        <fullName evidence="1">Fatty acyl-CoA reductase C-terminal domain-containing protein</fullName>
    </recommendedName>
</protein>
<dbReference type="AlphaFoldDB" id="A0AAV8X8C3"/>
<organism evidence="2 3">
    <name type="scientific">Rhamnusium bicolor</name>
    <dbReference type="NCBI Taxonomy" id="1586634"/>
    <lineage>
        <taxon>Eukaryota</taxon>
        <taxon>Metazoa</taxon>
        <taxon>Ecdysozoa</taxon>
        <taxon>Arthropoda</taxon>
        <taxon>Hexapoda</taxon>
        <taxon>Insecta</taxon>
        <taxon>Pterygota</taxon>
        <taxon>Neoptera</taxon>
        <taxon>Endopterygota</taxon>
        <taxon>Coleoptera</taxon>
        <taxon>Polyphaga</taxon>
        <taxon>Cucujiformia</taxon>
        <taxon>Chrysomeloidea</taxon>
        <taxon>Cerambycidae</taxon>
        <taxon>Lepturinae</taxon>
        <taxon>Rhagiini</taxon>
        <taxon>Rhamnusium</taxon>
    </lineage>
</organism>
<evidence type="ECO:0000313" key="3">
    <source>
        <dbReference type="Proteomes" id="UP001162156"/>
    </source>
</evidence>
<keyword evidence="3" id="KW-1185">Reference proteome</keyword>
<comment type="caution">
    <text evidence="2">The sequence shown here is derived from an EMBL/GenBank/DDBJ whole genome shotgun (WGS) entry which is preliminary data.</text>
</comment>
<accession>A0AAV8X8C3</accession>
<dbReference type="EMBL" id="JANEYF010003614">
    <property type="protein sequence ID" value="KAJ8935187.1"/>
    <property type="molecule type" value="Genomic_DNA"/>
</dbReference>
<reference evidence="2" key="1">
    <citation type="journal article" date="2023" name="Insect Mol. Biol.">
        <title>Genome sequencing provides insights into the evolution of gene families encoding plant cell wall-degrading enzymes in longhorned beetles.</title>
        <authorList>
            <person name="Shin N.R."/>
            <person name="Okamura Y."/>
            <person name="Kirsch R."/>
            <person name="Pauchet Y."/>
        </authorList>
    </citation>
    <scope>NUCLEOTIDE SEQUENCE</scope>
    <source>
        <strain evidence="2">RBIC_L_NR</strain>
    </source>
</reference>
<feature type="domain" description="Fatty acyl-CoA reductase C-terminal" evidence="1">
    <location>
        <begin position="4"/>
        <end position="77"/>
    </location>
</feature>
<sequence>MFILIKIQRKIFIANNAVHYFLSNEWVFINTKIIDLEKLLLPSDQLAFSYKCDHELAEPFAFFTVGLMGARRYLLKESDSTFPQAKIHSRR</sequence>